<dbReference type="GO" id="GO:0046872">
    <property type="term" value="F:metal ion binding"/>
    <property type="evidence" value="ECO:0007669"/>
    <property type="project" value="UniProtKB-KW"/>
</dbReference>
<comment type="caution">
    <text evidence="3">The sequence shown here is derived from an EMBL/GenBank/DDBJ whole genome shotgun (WGS) entry which is preliminary data.</text>
</comment>
<evidence type="ECO:0000256" key="1">
    <source>
        <dbReference type="ARBA" id="ARBA00022723"/>
    </source>
</evidence>
<dbReference type="GO" id="GO:0016829">
    <property type="term" value="F:lyase activity"/>
    <property type="evidence" value="ECO:0007669"/>
    <property type="project" value="UniProtKB-KW"/>
</dbReference>
<dbReference type="Gene3D" id="3.40.50.1400">
    <property type="match status" value="2"/>
</dbReference>
<dbReference type="PANTHER" id="PTHR33542:SF5">
    <property type="entry name" value="FERROCHELATASE CHE1"/>
    <property type="match status" value="1"/>
</dbReference>
<dbReference type="InterPro" id="IPR002762">
    <property type="entry name" value="CbiX-like"/>
</dbReference>
<evidence type="ECO:0000256" key="2">
    <source>
        <dbReference type="ARBA" id="ARBA00023239"/>
    </source>
</evidence>
<proteinExistence type="predicted"/>
<dbReference type="Pfam" id="PF01903">
    <property type="entry name" value="CbiX"/>
    <property type="match status" value="1"/>
</dbReference>
<dbReference type="AlphaFoldDB" id="A0AAE3NVF9"/>
<keyword evidence="1" id="KW-0479">Metal-binding</keyword>
<keyword evidence="4" id="KW-1185">Reference proteome</keyword>
<dbReference type="RefSeq" id="WP_275568986.1">
    <property type="nucleotide sequence ID" value="NZ_JARGYC010000064.1"/>
</dbReference>
<evidence type="ECO:0000313" key="4">
    <source>
        <dbReference type="Proteomes" id="UP001220964"/>
    </source>
</evidence>
<name>A0AAE3NVF9_9RHOB</name>
<organism evidence="3 4">
    <name type="scientific">Psychromarinibacter sediminicola</name>
    <dbReference type="NCBI Taxonomy" id="3033385"/>
    <lineage>
        <taxon>Bacteria</taxon>
        <taxon>Pseudomonadati</taxon>
        <taxon>Pseudomonadota</taxon>
        <taxon>Alphaproteobacteria</taxon>
        <taxon>Rhodobacterales</taxon>
        <taxon>Paracoccaceae</taxon>
        <taxon>Psychromarinibacter</taxon>
    </lineage>
</organism>
<sequence>MSGTRSPFPKAPATEALIVAHGQPSDPAPAEAALAKLAAQVQALRPEGPVRAATMAAPAALESALATAGGPVLVYPLFMAAGWFVTDALRKRLAGAPATVLRPLGLDPGLEAVALRGLRVSAARRGWSEGETEVLLAAHGSATGTAAGRAAQGFAAALAARWPGPVAAGFVEQAPGVDEVARGMGARMLCLPFFAANGNHVRDDVRTALAAAGRADALLPPLGAHPAVPELIAAALRAAEGLGAAA</sequence>
<dbReference type="SUPFAM" id="SSF53800">
    <property type="entry name" value="Chelatase"/>
    <property type="match status" value="1"/>
</dbReference>
<accession>A0AAE3NVF9</accession>
<dbReference type="InterPro" id="IPR050963">
    <property type="entry name" value="Sirohydro_Cobaltochel/CbiX"/>
</dbReference>
<gene>
    <name evidence="3" type="ORF">P1J78_19140</name>
</gene>
<dbReference type="PANTHER" id="PTHR33542">
    <property type="entry name" value="SIROHYDROCHLORIN FERROCHELATASE, CHLOROPLASTIC"/>
    <property type="match status" value="1"/>
</dbReference>
<reference evidence="3" key="1">
    <citation type="submission" date="2023-03" db="EMBL/GenBank/DDBJ databases">
        <title>Multiphase analysis and comparison of six strains from genera Psychromarinibacter, Lutimaribacter, and Maritimibacter, including a novel species: Psychromarinibacter sediminicola sp. nov.</title>
        <authorList>
            <person name="Wang Y.-H."/>
            <person name="Ye M.-Q."/>
            <person name="Du Z.-J."/>
        </authorList>
    </citation>
    <scope>NUCLEOTIDE SEQUENCE</scope>
    <source>
        <strain evidence="3">C21-152</strain>
    </source>
</reference>
<dbReference type="EMBL" id="JARGYC010000064">
    <property type="protein sequence ID" value="MDF0602862.1"/>
    <property type="molecule type" value="Genomic_DNA"/>
</dbReference>
<keyword evidence="2" id="KW-0456">Lyase</keyword>
<protein>
    <submittedName>
        <fullName evidence="3">CbiX/SirB N-terminal domain-containing protein</fullName>
    </submittedName>
</protein>
<dbReference type="Proteomes" id="UP001220964">
    <property type="component" value="Unassembled WGS sequence"/>
</dbReference>
<evidence type="ECO:0000313" key="3">
    <source>
        <dbReference type="EMBL" id="MDF0602862.1"/>
    </source>
</evidence>